<comment type="caution">
    <text evidence="11">The sequence shown here is derived from an EMBL/GenBank/DDBJ whole genome shotgun (WGS) entry which is preliminary data.</text>
</comment>
<dbReference type="EMBL" id="JBBCAQ010000022">
    <property type="protein sequence ID" value="KAK7591155.1"/>
    <property type="molecule type" value="Genomic_DNA"/>
</dbReference>
<dbReference type="Proteomes" id="UP001367676">
    <property type="component" value="Unassembled WGS sequence"/>
</dbReference>
<dbReference type="Pfam" id="PF00090">
    <property type="entry name" value="TSP_1"/>
    <property type="match status" value="2"/>
</dbReference>
<organism evidence="11 12">
    <name type="scientific">Parthenolecanium corni</name>
    <dbReference type="NCBI Taxonomy" id="536013"/>
    <lineage>
        <taxon>Eukaryota</taxon>
        <taxon>Metazoa</taxon>
        <taxon>Ecdysozoa</taxon>
        <taxon>Arthropoda</taxon>
        <taxon>Hexapoda</taxon>
        <taxon>Insecta</taxon>
        <taxon>Pterygota</taxon>
        <taxon>Neoptera</taxon>
        <taxon>Paraneoptera</taxon>
        <taxon>Hemiptera</taxon>
        <taxon>Sternorrhyncha</taxon>
        <taxon>Coccoidea</taxon>
        <taxon>Coccidae</taxon>
        <taxon>Parthenolecanium</taxon>
    </lineage>
</organism>
<feature type="signal peptide" evidence="10">
    <location>
        <begin position="1"/>
        <end position="18"/>
    </location>
</feature>
<evidence type="ECO:0000256" key="8">
    <source>
        <dbReference type="ARBA" id="ARBA00023157"/>
    </source>
</evidence>
<dbReference type="InterPro" id="IPR052065">
    <property type="entry name" value="Compl_asym_regulator"/>
</dbReference>
<dbReference type="SUPFAM" id="SSF82895">
    <property type="entry name" value="TSP-1 type 1 repeat"/>
    <property type="match status" value="3"/>
</dbReference>
<keyword evidence="12" id="KW-1185">Reference proteome</keyword>
<keyword evidence="10" id="KW-0732">Signal</keyword>
<evidence type="ECO:0000256" key="3">
    <source>
        <dbReference type="ARBA" id="ARBA00022737"/>
    </source>
</evidence>
<comment type="subcellular location">
    <subcellularLocation>
        <location evidence="1">Membrane</location>
        <topology evidence="1">Single-pass membrane protein</topology>
    </subcellularLocation>
</comment>
<dbReference type="AlphaFoldDB" id="A0AAN9THB2"/>
<gene>
    <name evidence="11" type="ORF">V9T40_002768</name>
</gene>
<keyword evidence="4" id="KW-0221">Differentiation</keyword>
<dbReference type="Gene3D" id="2.20.100.10">
    <property type="entry name" value="Thrombospondin type-1 (TSP1) repeat"/>
    <property type="match status" value="4"/>
</dbReference>
<evidence type="ECO:0000313" key="12">
    <source>
        <dbReference type="Proteomes" id="UP001367676"/>
    </source>
</evidence>
<keyword evidence="3" id="KW-0677">Repeat</keyword>
<dbReference type="InterPro" id="IPR000884">
    <property type="entry name" value="TSP1_rpt"/>
</dbReference>
<reference evidence="11 12" key="1">
    <citation type="submission" date="2024-03" db="EMBL/GenBank/DDBJ databases">
        <title>Adaptation during the transition from Ophiocordyceps entomopathogen to insect associate is accompanied by gene loss and intensified selection.</title>
        <authorList>
            <person name="Ward C.M."/>
            <person name="Onetto C.A."/>
            <person name="Borneman A.R."/>
        </authorList>
    </citation>
    <scope>NUCLEOTIDE SEQUENCE [LARGE SCALE GENOMIC DNA]</scope>
    <source>
        <strain evidence="11">AWRI1</strain>
        <tissue evidence="11">Single Adult Female</tissue>
    </source>
</reference>
<dbReference type="GO" id="GO:0030154">
    <property type="term" value="P:cell differentiation"/>
    <property type="evidence" value="ECO:0007669"/>
    <property type="project" value="UniProtKB-KW"/>
</dbReference>
<evidence type="ECO:0000256" key="4">
    <source>
        <dbReference type="ARBA" id="ARBA00022782"/>
    </source>
</evidence>
<dbReference type="SMART" id="SM00209">
    <property type="entry name" value="TSP1"/>
    <property type="match status" value="3"/>
</dbReference>
<dbReference type="PANTHER" id="PTHR22906:SF21">
    <property type="entry name" value="SEMA DOMAIN-CONTAINING PROTEIN"/>
    <property type="match status" value="1"/>
</dbReference>
<dbReference type="GO" id="GO:0016020">
    <property type="term" value="C:membrane"/>
    <property type="evidence" value="ECO:0007669"/>
    <property type="project" value="UniProtKB-SubCell"/>
</dbReference>
<evidence type="ECO:0000256" key="6">
    <source>
        <dbReference type="ARBA" id="ARBA00022989"/>
    </source>
</evidence>
<evidence type="ECO:0000313" key="11">
    <source>
        <dbReference type="EMBL" id="KAK7591155.1"/>
    </source>
</evidence>
<dbReference type="PANTHER" id="PTHR22906">
    <property type="entry name" value="PROPERDIN"/>
    <property type="match status" value="1"/>
</dbReference>
<evidence type="ECO:0000256" key="2">
    <source>
        <dbReference type="ARBA" id="ARBA00022692"/>
    </source>
</evidence>
<evidence type="ECO:0000256" key="9">
    <source>
        <dbReference type="ARBA" id="ARBA00023180"/>
    </source>
</evidence>
<evidence type="ECO:0000256" key="10">
    <source>
        <dbReference type="SAM" id="SignalP"/>
    </source>
</evidence>
<dbReference type="FunFam" id="2.20.100.10:FF:000021">
    <property type="entry name" value="semaphorin-5B isoform X1"/>
    <property type="match status" value="2"/>
</dbReference>
<proteinExistence type="predicted"/>
<dbReference type="FunFam" id="2.20.100.10:FF:000001">
    <property type="entry name" value="semaphorin-5A isoform X1"/>
    <property type="match status" value="1"/>
</dbReference>
<dbReference type="PRINTS" id="PR01705">
    <property type="entry name" value="TSP1REPEAT"/>
</dbReference>
<evidence type="ECO:0000256" key="5">
    <source>
        <dbReference type="ARBA" id="ARBA00022902"/>
    </source>
</evidence>
<keyword evidence="8" id="KW-1015">Disulfide bond</keyword>
<dbReference type="InterPro" id="IPR036383">
    <property type="entry name" value="TSP1_rpt_sf"/>
</dbReference>
<feature type="chain" id="PRO_5042823871" evidence="10">
    <location>
        <begin position="19"/>
        <end position="629"/>
    </location>
</feature>
<dbReference type="PROSITE" id="PS50092">
    <property type="entry name" value="TSP1"/>
    <property type="match status" value="3"/>
</dbReference>
<keyword evidence="7" id="KW-0472">Membrane</keyword>
<evidence type="ECO:0000256" key="7">
    <source>
        <dbReference type="ARBA" id="ARBA00023136"/>
    </source>
</evidence>
<keyword evidence="5" id="KW-0524">Neurogenesis</keyword>
<keyword evidence="6" id="KW-1133">Transmembrane helix</keyword>
<dbReference type="FunFam" id="2.20.100.10:FF:000007">
    <property type="entry name" value="Thrombospondin 1"/>
    <property type="match status" value="1"/>
</dbReference>
<keyword evidence="9" id="KW-0325">Glycoprotein</keyword>
<protein>
    <submittedName>
        <fullName evidence="11">Uncharacterized protein</fullName>
    </submittedName>
</protein>
<sequence length="629" mass="69140">MIFLFGLWQLLLVSELEAIHDQQAGVNKSEAGYHQPSDFDELVILYDTAIHSEDNLAKAAALKIVDELSRNEEMSIDDYTLIFPPPTGLMKGVMTSDVNLYKDAIQKLKSHAHDAAKILSLLNEFLILNPSKPFIVVLTNTVDHTNATIELKSTVELDDTFSAINSSATRVIFLVNNVKIRSNLTKCFESIAAASGGEIFTYETNERNDIPDLLQFMSETLESPLDFDELVILYDTAIHSEDNLAKAAALKIIDELKRNEEMNITDYTLIIPPPTDCRMKGVMTSDVNLYKDAIQKLESHTHDAAKILSLLNEFLILNPSNPFIVVLTNTVDHTNATIELGSTVKLDDTFSAINSSVTRLLQFINTHMNETCESPVVPGGWSDWSEWIQCDIKISRDRTDQCSCSTRECNNPTPLNNGTPCAGESKKVINCTTHGGWTEWSEWSSCNSTCGKEAVKIRMRTCDNPAPAFGGSVCSGPDSEMAFCTENPPCSTPATGGWSEWSEWTPCNRTNSLNGTDECLCSMRVCNNPTPQNTGADCEGSPKKVTNCTIHGGWTEWSEWSSCSSTCGTEAVKRRTRTCNNPAPAFGGSNCIGRESEEAFCIDNPPCSATASGIKENSLFLVKGILTNH</sequence>
<accession>A0AAN9THB2</accession>
<evidence type="ECO:0000256" key="1">
    <source>
        <dbReference type="ARBA" id="ARBA00004167"/>
    </source>
</evidence>
<keyword evidence="2" id="KW-0812">Transmembrane</keyword>
<dbReference type="GO" id="GO:0007399">
    <property type="term" value="P:nervous system development"/>
    <property type="evidence" value="ECO:0007669"/>
    <property type="project" value="UniProtKB-KW"/>
</dbReference>
<name>A0AAN9THB2_9HEMI</name>